<dbReference type="GO" id="GO:0051537">
    <property type="term" value="F:2 iron, 2 sulfur cluster binding"/>
    <property type="evidence" value="ECO:0007669"/>
    <property type="project" value="UniProtKB-ARBA"/>
</dbReference>
<accession>A0A1L6MZ37</accession>
<dbReference type="SUPFAM" id="SSF89360">
    <property type="entry name" value="HesB-like domain"/>
    <property type="match status" value="1"/>
</dbReference>
<protein>
    <submittedName>
        <fullName evidence="2">[Fe-S]-binding protein</fullName>
    </submittedName>
</protein>
<keyword evidence="3" id="KW-1185">Reference proteome</keyword>
<dbReference type="STRING" id="1882918.BCY86_02195"/>
<dbReference type="InterPro" id="IPR017870">
    <property type="entry name" value="FeS_cluster_insertion_CS"/>
</dbReference>
<dbReference type="EMBL" id="CP016908">
    <property type="protein sequence ID" value="APS00844.1"/>
    <property type="molecule type" value="Genomic_DNA"/>
</dbReference>
<dbReference type="GO" id="GO:0016226">
    <property type="term" value="P:iron-sulfur cluster assembly"/>
    <property type="evidence" value="ECO:0007669"/>
    <property type="project" value="InterPro"/>
</dbReference>
<dbReference type="GO" id="GO:0051539">
    <property type="term" value="F:4 iron, 4 sulfur cluster binding"/>
    <property type="evidence" value="ECO:0007669"/>
    <property type="project" value="TreeGrafter"/>
</dbReference>
<dbReference type="InterPro" id="IPR016092">
    <property type="entry name" value="ATAP"/>
</dbReference>
<dbReference type="Proteomes" id="UP000185544">
    <property type="component" value="Chromosome"/>
</dbReference>
<dbReference type="PANTHER" id="PTHR43011:SF1">
    <property type="entry name" value="IRON-SULFUR CLUSTER ASSEMBLY 2 HOMOLOG, MITOCHONDRIAL"/>
    <property type="match status" value="1"/>
</dbReference>
<evidence type="ECO:0000313" key="2">
    <source>
        <dbReference type="EMBL" id="APS00844.1"/>
    </source>
</evidence>
<name>A0A1L6MZ37_9BACT</name>
<dbReference type="PROSITE" id="PS01152">
    <property type="entry name" value="HESB"/>
    <property type="match status" value="1"/>
</dbReference>
<dbReference type="InterPro" id="IPR035903">
    <property type="entry name" value="HesB-like_dom_sf"/>
</dbReference>
<dbReference type="Pfam" id="PF01521">
    <property type="entry name" value="Fe-S_biosyn"/>
    <property type="match status" value="1"/>
</dbReference>
<dbReference type="Gene3D" id="2.60.300.12">
    <property type="entry name" value="HesB-like domain"/>
    <property type="match status" value="1"/>
</dbReference>
<dbReference type="GO" id="GO:0005506">
    <property type="term" value="F:iron ion binding"/>
    <property type="evidence" value="ECO:0007669"/>
    <property type="project" value="TreeGrafter"/>
</dbReference>
<organism evidence="2 3">
    <name type="scientific">Pajaroellobacter abortibovis</name>
    <dbReference type="NCBI Taxonomy" id="1882918"/>
    <lineage>
        <taxon>Bacteria</taxon>
        <taxon>Pseudomonadati</taxon>
        <taxon>Myxococcota</taxon>
        <taxon>Polyangia</taxon>
        <taxon>Polyangiales</taxon>
        <taxon>Polyangiaceae</taxon>
    </lineage>
</organism>
<dbReference type="PANTHER" id="PTHR43011">
    <property type="entry name" value="IRON-SULFUR CLUSTER ASSEMBLY 2 HOMOLOG, MITOCHONDRIAL"/>
    <property type="match status" value="1"/>
</dbReference>
<evidence type="ECO:0000313" key="3">
    <source>
        <dbReference type="Proteomes" id="UP000185544"/>
    </source>
</evidence>
<dbReference type="KEGG" id="pabo:BCY86_02195"/>
<dbReference type="InterPro" id="IPR000361">
    <property type="entry name" value="ATAP_core_dom"/>
</dbReference>
<dbReference type="AlphaFoldDB" id="A0A1L6MZ37"/>
<gene>
    <name evidence="2" type="ORF">BCY86_02195</name>
</gene>
<evidence type="ECO:0000259" key="1">
    <source>
        <dbReference type="Pfam" id="PF01521"/>
    </source>
</evidence>
<proteinExistence type="predicted"/>
<dbReference type="NCBIfam" id="TIGR00049">
    <property type="entry name" value="iron-sulfur cluster assembly accessory protein"/>
    <property type="match status" value="1"/>
</dbReference>
<sequence>MTITERAAEKVREIAAAENLEGQGLRLRVIGGGCAGLTYDLHFEDSVTEMDETFASQGIHLYVDPLSFHYLKNTQIDYVEGTQASGFKFLNPNERGSCGCGSSFSA</sequence>
<feature type="domain" description="Core" evidence="1">
    <location>
        <begin position="1"/>
        <end position="101"/>
    </location>
</feature>
<reference evidence="2 3" key="1">
    <citation type="submission" date="2016-08" db="EMBL/GenBank/DDBJ databases">
        <title>Identification and validation of antigenic proteins from Pajaroellobacter abortibovis using de-novo genome sequence assembly and reverse vaccinology.</title>
        <authorList>
            <person name="Welly B.T."/>
            <person name="Miller M.R."/>
            <person name="Stott J.L."/>
            <person name="Blanchard M.T."/>
            <person name="Islas-Trejo A.D."/>
            <person name="O'Rourke S.M."/>
            <person name="Young A.E."/>
            <person name="Medrano J.F."/>
            <person name="Van Eenennaam A.L."/>
        </authorList>
    </citation>
    <scope>NUCLEOTIDE SEQUENCE [LARGE SCALE GENOMIC DNA]</scope>
    <source>
        <strain evidence="2 3">BTF92-0548A/99-0131</strain>
    </source>
</reference>